<dbReference type="Proteomes" id="UP000727407">
    <property type="component" value="Unassembled WGS sequence"/>
</dbReference>
<proteinExistence type="predicted"/>
<accession>A0A8J4T757</accession>
<organism evidence="1 2">
    <name type="scientific">Clarias magur</name>
    <name type="common">Asian catfish</name>
    <name type="synonym">Macropteronotus magur</name>
    <dbReference type="NCBI Taxonomy" id="1594786"/>
    <lineage>
        <taxon>Eukaryota</taxon>
        <taxon>Metazoa</taxon>
        <taxon>Chordata</taxon>
        <taxon>Craniata</taxon>
        <taxon>Vertebrata</taxon>
        <taxon>Euteleostomi</taxon>
        <taxon>Actinopterygii</taxon>
        <taxon>Neopterygii</taxon>
        <taxon>Teleostei</taxon>
        <taxon>Ostariophysi</taxon>
        <taxon>Siluriformes</taxon>
        <taxon>Clariidae</taxon>
        <taxon>Clarias</taxon>
    </lineage>
</organism>
<gene>
    <name evidence="1" type="ORF">DAT39_019634</name>
</gene>
<evidence type="ECO:0000313" key="1">
    <source>
        <dbReference type="EMBL" id="KAF5890666.1"/>
    </source>
</evidence>
<name>A0A8J4T757_CLAMG</name>
<reference evidence="1" key="1">
    <citation type="submission" date="2020-07" db="EMBL/GenBank/DDBJ databases">
        <title>Clarias magur genome sequencing, assembly and annotation.</title>
        <authorList>
            <person name="Kushwaha B."/>
            <person name="Kumar R."/>
            <person name="Das P."/>
            <person name="Joshi C.G."/>
            <person name="Kumar D."/>
            <person name="Nagpure N.S."/>
            <person name="Pandey M."/>
            <person name="Agarwal S."/>
            <person name="Srivastava S."/>
            <person name="Singh M."/>
            <person name="Sahoo L."/>
            <person name="Jayasankar P."/>
            <person name="Meher P.K."/>
            <person name="Koringa P.G."/>
            <person name="Iquebal M.A."/>
            <person name="Das S.P."/>
            <person name="Bit A."/>
            <person name="Patnaik S."/>
            <person name="Patel N."/>
            <person name="Shah T.M."/>
            <person name="Hinsu A."/>
            <person name="Jena J.K."/>
        </authorList>
    </citation>
    <scope>NUCLEOTIDE SEQUENCE</scope>
    <source>
        <strain evidence="1">CIFAMagur01</strain>
        <tissue evidence="1">Testis</tissue>
    </source>
</reference>
<sequence>MDLFPSPDYPEFTESTALQQQHRHCAQLSLAAISVLFLLTYSNAHEKWLISSFYWISPS</sequence>
<comment type="caution">
    <text evidence="1">The sequence shown here is derived from an EMBL/GenBank/DDBJ whole genome shotgun (WGS) entry which is preliminary data.</text>
</comment>
<evidence type="ECO:0000313" key="2">
    <source>
        <dbReference type="Proteomes" id="UP000727407"/>
    </source>
</evidence>
<protein>
    <submittedName>
        <fullName evidence="1">Uncharacterized protein</fullName>
    </submittedName>
</protein>
<dbReference type="AlphaFoldDB" id="A0A8J4T757"/>
<keyword evidence="2" id="KW-1185">Reference proteome</keyword>
<dbReference type="EMBL" id="QNUK01000661">
    <property type="protein sequence ID" value="KAF5890666.1"/>
    <property type="molecule type" value="Genomic_DNA"/>
</dbReference>